<dbReference type="InterPro" id="IPR043198">
    <property type="entry name" value="Cyclin/Ssn8"/>
</dbReference>
<proteinExistence type="predicted"/>
<dbReference type="PANTHER" id="PTHR10026">
    <property type="entry name" value="CYCLIN"/>
    <property type="match status" value="1"/>
</dbReference>
<dbReference type="InParanoid" id="A0A078BA54"/>
<dbReference type="AlphaFoldDB" id="A0A078BA54"/>
<dbReference type="SUPFAM" id="SSF47954">
    <property type="entry name" value="Cyclin-like"/>
    <property type="match status" value="2"/>
</dbReference>
<dbReference type="InterPro" id="IPR036915">
    <property type="entry name" value="Cyclin-like_sf"/>
</dbReference>
<dbReference type="FunCoup" id="A0A078BA54">
    <property type="interactions" value="267"/>
</dbReference>
<protein>
    <submittedName>
        <fullName evidence="1">Cyclin 9</fullName>
    </submittedName>
</protein>
<evidence type="ECO:0000313" key="1">
    <source>
        <dbReference type="EMBL" id="CDW91380.1"/>
    </source>
</evidence>
<dbReference type="Proteomes" id="UP000039865">
    <property type="component" value="Unassembled WGS sequence"/>
</dbReference>
<organism evidence="1 2">
    <name type="scientific">Stylonychia lemnae</name>
    <name type="common">Ciliate</name>
    <dbReference type="NCBI Taxonomy" id="5949"/>
    <lineage>
        <taxon>Eukaryota</taxon>
        <taxon>Sar</taxon>
        <taxon>Alveolata</taxon>
        <taxon>Ciliophora</taxon>
        <taxon>Intramacronucleata</taxon>
        <taxon>Spirotrichea</taxon>
        <taxon>Stichotrichia</taxon>
        <taxon>Sporadotrichida</taxon>
        <taxon>Oxytrichidae</taxon>
        <taxon>Stylonychinae</taxon>
        <taxon>Stylonychia</taxon>
    </lineage>
</organism>
<dbReference type="Gene3D" id="1.10.472.10">
    <property type="entry name" value="Cyclin-like"/>
    <property type="match status" value="2"/>
</dbReference>
<dbReference type="GO" id="GO:0006357">
    <property type="term" value="P:regulation of transcription by RNA polymerase II"/>
    <property type="evidence" value="ECO:0007669"/>
    <property type="project" value="InterPro"/>
</dbReference>
<name>A0A078BA54_STYLE</name>
<sequence length="263" mass="31655">MHVCGIALTIFHYYQKRHPFTEFDRYMLSTLCLFLACKIDYFKFQYFDFIEYYYHNRKQGRGRVKPFDEIKESLKENFIDLEFKVLITIEFDFDIDSPYEYLNIFYYQHRKILFDKVMLNPDEAKRKMFEVHYKFFIELAKKFIYDSYIHPFCLYFPAPCIAAACIFISADLFLKTNHQQESNIIDVKLLGSQILEEYNLKSFLEVEITDDPDINLVQNHAWLNLLLPVERQQNERVSMVDVLFLQNEILQKIADQVNTPAKQ</sequence>
<evidence type="ECO:0000313" key="2">
    <source>
        <dbReference type="Proteomes" id="UP000039865"/>
    </source>
</evidence>
<dbReference type="GO" id="GO:0016538">
    <property type="term" value="F:cyclin-dependent protein serine/threonine kinase regulator activity"/>
    <property type="evidence" value="ECO:0007669"/>
    <property type="project" value="InterPro"/>
</dbReference>
<dbReference type="SMR" id="A0A078BA54"/>
<dbReference type="EMBL" id="CCKQ01019365">
    <property type="protein sequence ID" value="CDW91380.1"/>
    <property type="molecule type" value="Genomic_DNA"/>
</dbReference>
<dbReference type="OrthoDB" id="290897at2759"/>
<keyword evidence="2" id="KW-1185">Reference proteome</keyword>
<gene>
    <name evidence="1" type="primary">Contig13510.g14423</name>
    <name evidence="1" type="ORF">STYLEM_20535</name>
</gene>
<reference evidence="1 2" key="1">
    <citation type="submission" date="2014-06" db="EMBL/GenBank/DDBJ databases">
        <authorList>
            <person name="Swart Estienne"/>
        </authorList>
    </citation>
    <scope>NUCLEOTIDE SEQUENCE [LARGE SCALE GENOMIC DNA]</scope>
    <source>
        <strain evidence="1 2">130c</strain>
    </source>
</reference>
<accession>A0A078BA54</accession>